<reference evidence="2 3" key="1">
    <citation type="submission" date="2023-12" db="EMBL/GenBank/DDBJ databases">
        <title>A high-quality genome assembly for Dillenia turbinata (Dilleniales).</title>
        <authorList>
            <person name="Chanderbali A."/>
        </authorList>
    </citation>
    <scope>NUCLEOTIDE SEQUENCE [LARGE SCALE GENOMIC DNA]</scope>
    <source>
        <strain evidence="2">LSX21</strain>
        <tissue evidence="2">Leaf</tissue>
    </source>
</reference>
<dbReference type="Proteomes" id="UP001370490">
    <property type="component" value="Unassembled WGS sequence"/>
</dbReference>
<dbReference type="GO" id="GO:0016747">
    <property type="term" value="F:acyltransferase activity, transferring groups other than amino-acyl groups"/>
    <property type="evidence" value="ECO:0007669"/>
    <property type="project" value="TreeGrafter"/>
</dbReference>
<gene>
    <name evidence="2" type="ORF">RJ641_020359</name>
</gene>
<evidence type="ECO:0000313" key="2">
    <source>
        <dbReference type="EMBL" id="KAK6915242.1"/>
    </source>
</evidence>
<dbReference type="AlphaFoldDB" id="A0AAN8YWA4"/>
<dbReference type="Pfam" id="PF02458">
    <property type="entry name" value="Transferase"/>
    <property type="match status" value="1"/>
</dbReference>
<organism evidence="2 3">
    <name type="scientific">Dillenia turbinata</name>
    <dbReference type="NCBI Taxonomy" id="194707"/>
    <lineage>
        <taxon>Eukaryota</taxon>
        <taxon>Viridiplantae</taxon>
        <taxon>Streptophyta</taxon>
        <taxon>Embryophyta</taxon>
        <taxon>Tracheophyta</taxon>
        <taxon>Spermatophyta</taxon>
        <taxon>Magnoliopsida</taxon>
        <taxon>eudicotyledons</taxon>
        <taxon>Gunneridae</taxon>
        <taxon>Pentapetalae</taxon>
        <taxon>Dilleniales</taxon>
        <taxon>Dilleniaceae</taxon>
        <taxon>Dillenia</taxon>
    </lineage>
</organism>
<comment type="similarity">
    <text evidence="1">Belongs to the plant acyltransferase family.</text>
</comment>
<dbReference type="EMBL" id="JBAMMX010000025">
    <property type="protein sequence ID" value="KAK6915242.1"/>
    <property type="molecule type" value="Genomic_DNA"/>
</dbReference>
<evidence type="ECO:0000256" key="1">
    <source>
        <dbReference type="ARBA" id="ARBA00009861"/>
    </source>
</evidence>
<comment type="caution">
    <text evidence="2">The sequence shown here is derived from an EMBL/GenBank/DDBJ whole genome shotgun (WGS) entry which is preliminary data.</text>
</comment>
<protein>
    <submittedName>
        <fullName evidence="2">Uncharacterized protein</fullName>
    </submittedName>
</protein>
<accession>A0AAN8YWA4</accession>
<dbReference type="PANTHER" id="PTHR31642:SF266">
    <property type="entry name" value="HXXXD-TYPE ACYL-TRANSFERASE FAMILY PROTEIN"/>
    <property type="match status" value="1"/>
</dbReference>
<sequence>MGIGGDFKVTRSKKEVVAAALPLQEHWLPLSNLDLLLPPVDFCVFFCYKKPATDNSINKTSFTFGPMVSVLKKALAQALVAYYAFAGEIVQNSIGEPELLCNNRGVDFIEAYADVDLQELNLYNPDESIEGKLVTKKKDGVLAVQATELRCGGLVVSCTIDHRIADAYSANMFLVSWAEMAVSRPLSHLPCFRRSLLNPRHPGFHDPSLDNMYVPISTLPPPEEPEDILISRIYYVTADELSKLQALSSVNGYKRTKLESFSAFLWKMVAETLDNSDNEKICKMGIVVDGRTRLGEDGGEKFSSLMSTYFGNVLSIPFGEKIVGELKSNSLSWVANAIHDYLEAAVNKEHFLSLIDWVEVHRPEPSLAKIYCNGTEHGPGFVVSSGQRFPVSKVDFGWGKPFFGSYHFPWGGDSGYVMPMPNPTHNGDWIVYLHLLKKQVEAIETQAANVFRPLTYAYLA</sequence>
<dbReference type="PANTHER" id="PTHR31642">
    <property type="entry name" value="TRICHOTHECENE 3-O-ACETYLTRANSFERASE"/>
    <property type="match status" value="1"/>
</dbReference>
<dbReference type="InterPro" id="IPR050317">
    <property type="entry name" value="Plant_Fungal_Acyltransferase"/>
</dbReference>
<keyword evidence="3" id="KW-1185">Reference proteome</keyword>
<evidence type="ECO:0000313" key="3">
    <source>
        <dbReference type="Proteomes" id="UP001370490"/>
    </source>
</evidence>
<proteinExistence type="inferred from homology"/>
<dbReference type="InterPro" id="IPR023213">
    <property type="entry name" value="CAT-like_dom_sf"/>
</dbReference>
<dbReference type="Gene3D" id="3.30.559.10">
    <property type="entry name" value="Chloramphenicol acetyltransferase-like domain"/>
    <property type="match status" value="2"/>
</dbReference>
<name>A0AAN8YWA4_9MAGN</name>